<dbReference type="Proteomes" id="UP000886886">
    <property type="component" value="Unassembled WGS sequence"/>
</dbReference>
<evidence type="ECO:0000259" key="4">
    <source>
        <dbReference type="PROSITE" id="PS50110"/>
    </source>
</evidence>
<reference evidence="6" key="2">
    <citation type="journal article" date="2021" name="PeerJ">
        <title>Extensive microbial diversity within the chicken gut microbiome revealed by metagenomics and culture.</title>
        <authorList>
            <person name="Gilroy R."/>
            <person name="Ravi A."/>
            <person name="Getino M."/>
            <person name="Pursley I."/>
            <person name="Horton D.L."/>
            <person name="Alikhan N.F."/>
            <person name="Baker D."/>
            <person name="Gharbi K."/>
            <person name="Hall N."/>
            <person name="Watson M."/>
            <person name="Adriaenssens E.M."/>
            <person name="Foster-Nyarko E."/>
            <person name="Jarju S."/>
            <person name="Secka A."/>
            <person name="Antonio M."/>
            <person name="Oren A."/>
            <person name="Chaudhuri R.R."/>
            <person name="La Ragione R."/>
            <person name="Hildebrand F."/>
            <person name="Pallen M.J."/>
        </authorList>
    </citation>
    <scope>NUCLEOTIDE SEQUENCE</scope>
    <source>
        <strain evidence="6">ChiSjej3B21-11622</strain>
    </source>
</reference>
<accession>A0A9D0ZY89</accession>
<feature type="domain" description="HTH LytTR-type" evidence="5">
    <location>
        <begin position="132"/>
        <end position="232"/>
    </location>
</feature>
<protein>
    <recommendedName>
        <fullName evidence="1">Stage 0 sporulation protein A homolog</fullName>
    </recommendedName>
</protein>
<dbReference type="GO" id="GO:0000156">
    <property type="term" value="F:phosphorelay response regulator activity"/>
    <property type="evidence" value="ECO:0007669"/>
    <property type="project" value="InterPro"/>
</dbReference>
<dbReference type="Gene3D" id="3.40.50.2300">
    <property type="match status" value="1"/>
</dbReference>
<keyword evidence="3" id="KW-0597">Phosphoprotein</keyword>
<dbReference type="Gene3D" id="2.40.50.1020">
    <property type="entry name" value="LytTr DNA-binding domain"/>
    <property type="match status" value="1"/>
</dbReference>
<reference evidence="6" key="1">
    <citation type="submission" date="2020-10" db="EMBL/GenBank/DDBJ databases">
        <authorList>
            <person name="Gilroy R."/>
        </authorList>
    </citation>
    <scope>NUCLEOTIDE SEQUENCE</scope>
    <source>
        <strain evidence="6">ChiSjej3B21-11622</strain>
    </source>
</reference>
<dbReference type="PANTHER" id="PTHR37299">
    <property type="entry name" value="TRANSCRIPTIONAL REGULATOR-RELATED"/>
    <property type="match status" value="1"/>
</dbReference>
<feature type="domain" description="Response regulatory" evidence="4">
    <location>
        <begin position="2"/>
        <end position="121"/>
    </location>
</feature>
<evidence type="ECO:0000313" key="7">
    <source>
        <dbReference type="Proteomes" id="UP000886886"/>
    </source>
</evidence>
<dbReference type="SUPFAM" id="SSF52172">
    <property type="entry name" value="CheY-like"/>
    <property type="match status" value="1"/>
</dbReference>
<evidence type="ECO:0000256" key="3">
    <source>
        <dbReference type="PROSITE-ProRule" id="PRU00169"/>
    </source>
</evidence>
<evidence type="ECO:0000313" key="6">
    <source>
        <dbReference type="EMBL" id="HIQ96913.1"/>
    </source>
</evidence>
<comment type="function">
    <text evidence="2">May play the central regulatory role in sporulation. It may be an element of the effector pathway responsible for the activation of sporulation genes in response to nutritional stress. Spo0A may act in concert with spo0H (a sigma factor) to control the expression of some genes that are critical to the sporulation process.</text>
</comment>
<dbReference type="GO" id="GO:0003677">
    <property type="term" value="F:DNA binding"/>
    <property type="evidence" value="ECO:0007669"/>
    <property type="project" value="InterPro"/>
</dbReference>
<comment type="caution">
    <text evidence="6">The sequence shown here is derived from an EMBL/GenBank/DDBJ whole genome shotgun (WGS) entry which is preliminary data.</text>
</comment>
<dbReference type="InterPro" id="IPR011006">
    <property type="entry name" value="CheY-like_superfamily"/>
</dbReference>
<proteinExistence type="predicted"/>
<evidence type="ECO:0000256" key="2">
    <source>
        <dbReference type="ARBA" id="ARBA00024867"/>
    </source>
</evidence>
<feature type="modified residue" description="4-aspartylphosphate" evidence="3">
    <location>
        <position position="57"/>
    </location>
</feature>
<sequence length="235" mass="27520">MYLAICDDNQASISRTETLLREYFQEKKQEARIDTFSDTASLYEHLEKERVDLLFLDIVLSGEESGIETAKRVNELAPNCQIAFLTNYLSYATEIFDTEHCYFILKNELDQRIEGVLEKAEKRARDYHGRKLCISSKEGKYLLNLEDILYIEHVGRDSSVVCRDGVVYKGKYTLDEMEEKLGGAPFVRCHKGFIVNWERVTMWKRNVLYMEDGTEISVSRSYREKVNGSFCQWRR</sequence>
<dbReference type="SMART" id="SM00448">
    <property type="entry name" value="REC"/>
    <property type="match status" value="1"/>
</dbReference>
<dbReference type="PROSITE" id="PS50110">
    <property type="entry name" value="RESPONSE_REGULATORY"/>
    <property type="match status" value="1"/>
</dbReference>
<dbReference type="PANTHER" id="PTHR37299:SF1">
    <property type="entry name" value="STAGE 0 SPORULATION PROTEIN A HOMOLOG"/>
    <property type="match status" value="1"/>
</dbReference>
<dbReference type="Pfam" id="PF00072">
    <property type="entry name" value="Response_reg"/>
    <property type="match status" value="1"/>
</dbReference>
<dbReference type="PROSITE" id="PS50930">
    <property type="entry name" value="HTH_LYTTR"/>
    <property type="match status" value="1"/>
</dbReference>
<dbReference type="SMART" id="SM00850">
    <property type="entry name" value="LytTR"/>
    <property type="match status" value="1"/>
</dbReference>
<organism evidence="6 7">
    <name type="scientific">Candidatus Limivivens merdigallinarum</name>
    <dbReference type="NCBI Taxonomy" id="2840859"/>
    <lineage>
        <taxon>Bacteria</taxon>
        <taxon>Bacillati</taxon>
        <taxon>Bacillota</taxon>
        <taxon>Clostridia</taxon>
        <taxon>Lachnospirales</taxon>
        <taxon>Lachnospiraceae</taxon>
        <taxon>Lachnospiraceae incertae sedis</taxon>
        <taxon>Candidatus Limivivens</taxon>
    </lineage>
</organism>
<evidence type="ECO:0000259" key="5">
    <source>
        <dbReference type="PROSITE" id="PS50930"/>
    </source>
</evidence>
<dbReference type="AlphaFoldDB" id="A0A9D0ZY89"/>
<gene>
    <name evidence="6" type="ORF">IAB26_10150</name>
</gene>
<dbReference type="InterPro" id="IPR046947">
    <property type="entry name" value="LytR-like"/>
</dbReference>
<dbReference type="Pfam" id="PF04397">
    <property type="entry name" value="LytTR"/>
    <property type="match status" value="1"/>
</dbReference>
<dbReference type="InterPro" id="IPR007492">
    <property type="entry name" value="LytTR_DNA-bd_dom"/>
</dbReference>
<evidence type="ECO:0000256" key="1">
    <source>
        <dbReference type="ARBA" id="ARBA00018672"/>
    </source>
</evidence>
<dbReference type="InterPro" id="IPR001789">
    <property type="entry name" value="Sig_transdc_resp-reg_receiver"/>
</dbReference>
<dbReference type="EMBL" id="DVFT01000149">
    <property type="protein sequence ID" value="HIQ96913.1"/>
    <property type="molecule type" value="Genomic_DNA"/>
</dbReference>
<name>A0A9D0ZY89_9FIRM</name>